<feature type="compositionally biased region" description="Acidic residues" evidence="1">
    <location>
        <begin position="117"/>
        <end position="146"/>
    </location>
</feature>
<name>A0A518BN61_9BACT</name>
<reference evidence="2 3" key="1">
    <citation type="submission" date="2019-02" db="EMBL/GenBank/DDBJ databases">
        <title>Deep-cultivation of Planctomycetes and their phenomic and genomic characterization uncovers novel biology.</title>
        <authorList>
            <person name="Wiegand S."/>
            <person name="Jogler M."/>
            <person name="Boedeker C."/>
            <person name="Pinto D."/>
            <person name="Vollmers J."/>
            <person name="Rivas-Marin E."/>
            <person name="Kohn T."/>
            <person name="Peeters S.H."/>
            <person name="Heuer A."/>
            <person name="Rast P."/>
            <person name="Oberbeckmann S."/>
            <person name="Bunk B."/>
            <person name="Jeske O."/>
            <person name="Meyerdierks A."/>
            <person name="Storesund J.E."/>
            <person name="Kallscheuer N."/>
            <person name="Luecker S."/>
            <person name="Lage O.M."/>
            <person name="Pohl T."/>
            <person name="Merkel B.J."/>
            <person name="Hornburger P."/>
            <person name="Mueller R.-W."/>
            <person name="Bruemmer F."/>
            <person name="Labrenz M."/>
            <person name="Spormann A.M."/>
            <person name="Op den Camp H."/>
            <person name="Overmann J."/>
            <person name="Amann R."/>
            <person name="Jetten M.S.M."/>
            <person name="Mascher T."/>
            <person name="Medema M.H."/>
            <person name="Devos D.P."/>
            <person name="Kaster A.-K."/>
            <person name="Ovreas L."/>
            <person name="Rohde M."/>
            <person name="Galperin M.Y."/>
            <person name="Jogler C."/>
        </authorList>
    </citation>
    <scope>NUCLEOTIDE SEQUENCE [LARGE SCALE GENOMIC DNA]</scope>
    <source>
        <strain evidence="2 3">Pla133</strain>
    </source>
</reference>
<dbReference type="AlphaFoldDB" id="A0A518BN61"/>
<evidence type="ECO:0000256" key="1">
    <source>
        <dbReference type="SAM" id="MobiDB-lite"/>
    </source>
</evidence>
<accession>A0A518BN61</accession>
<gene>
    <name evidence="2" type="ORF">Pla133_35160</name>
</gene>
<dbReference type="KEGG" id="pbap:Pla133_35160"/>
<feature type="region of interest" description="Disordered" evidence="1">
    <location>
        <begin position="101"/>
        <end position="146"/>
    </location>
</feature>
<dbReference type="EMBL" id="CP036287">
    <property type="protein sequence ID" value="QDU68419.1"/>
    <property type="molecule type" value="Genomic_DNA"/>
</dbReference>
<evidence type="ECO:0000313" key="3">
    <source>
        <dbReference type="Proteomes" id="UP000316921"/>
    </source>
</evidence>
<evidence type="ECO:0000313" key="2">
    <source>
        <dbReference type="EMBL" id="QDU68419.1"/>
    </source>
</evidence>
<proteinExistence type="predicted"/>
<sequence length="569" mass="62011">MLGAALLGAPATARGIEARAAGAARQAQDEVVVDLRVTASLGDRRATVDRGSADGLEVGDAIWLTPREGGRYRASVVEVDERSAVIELSLADFVPSPGTRGQAILPGERFGAPEPAPVDEDPEPEAEAVEPVDDGDSSDWSYEDDGFSQDMPLLAGARAVRPADRRASFTGRYYVAADATATSDEGRSESFLRSGGRLTFDNVFGRGGTLDIGGEWDRRQFNRPELDDITYSQLRVERLSYALGGTRFEGDRMQVGRFLQTGAPEFGVVDGFEWSRRLDGSHSFGVSTGFMPEPDQDYESGHDFEIAGWYRWVSDPTELASAQIGYQKTWHDGAVDRDLVVAKGHYLPRRGWTTFGTLWIDLYTSSDEAKGSGAEVTQALLTSSPYTGRSWGLDLTYAHQRYPELDRNELLPPVLATQLADERIHRLGGDFWVAMPVKSRLVGRLGVWEDADDEGGDAELGVELEGLMGPGTRVRVLVFGSAGEFTDVTGSRTSLGVSGESLSFDLFYELANYDQVGFDENNDDFVQHRLRTSVAWRAGGGVTVSGYLDGTIFNTERGLTAGVFAQWSF</sequence>
<dbReference type="Proteomes" id="UP000316921">
    <property type="component" value="Chromosome"/>
</dbReference>
<protein>
    <submittedName>
        <fullName evidence="2">Uncharacterized protein</fullName>
    </submittedName>
</protein>
<organism evidence="2 3">
    <name type="scientific">Engelhardtia mirabilis</name>
    <dbReference type="NCBI Taxonomy" id="2528011"/>
    <lineage>
        <taxon>Bacteria</taxon>
        <taxon>Pseudomonadati</taxon>
        <taxon>Planctomycetota</taxon>
        <taxon>Planctomycetia</taxon>
        <taxon>Planctomycetia incertae sedis</taxon>
        <taxon>Engelhardtia</taxon>
    </lineage>
</organism>
<keyword evidence="3" id="KW-1185">Reference proteome</keyword>